<dbReference type="PANTHER" id="PTHR43022">
    <property type="entry name" value="PROTEIN SMF"/>
    <property type="match status" value="1"/>
</dbReference>
<organism evidence="3 4">
    <name type="scientific">Granulicatella elegans ATCC 700633</name>
    <dbReference type="NCBI Taxonomy" id="626369"/>
    <lineage>
        <taxon>Bacteria</taxon>
        <taxon>Bacillati</taxon>
        <taxon>Bacillota</taxon>
        <taxon>Bacilli</taxon>
        <taxon>Lactobacillales</taxon>
        <taxon>Carnobacteriaceae</taxon>
        <taxon>Granulicatella</taxon>
    </lineage>
</organism>
<dbReference type="eggNOG" id="COG0758">
    <property type="taxonomic scope" value="Bacteria"/>
</dbReference>
<comment type="caution">
    <text evidence="3">The sequence shown here is derived from an EMBL/GenBank/DDBJ whole genome shotgun (WGS) entry which is preliminary data.</text>
</comment>
<name>D0BKB5_9LACT</name>
<dbReference type="AlphaFoldDB" id="D0BKB5"/>
<dbReference type="InterPro" id="IPR003488">
    <property type="entry name" value="DprA"/>
</dbReference>
<dbReference type="STRING" id="626369.HMPREF0446_00400"/>
<reference evidence="3" key="1">
    <citation type="submission" date="2009-09" db="EMBL/GenBank/DDBJ databases">
        <authorList>
            <consortium name="The Broad Institute Genome Sequencing Platform"/>
            <person name="Ward D."/>
            <person name="Feldgarden M."/>
            <person name="Earl A."/>
            <person name="Young S.K."/>
            <person name="Zeng Q."/>
            <person name="Koehrsen M."/>
            <person name="Alvarado L."/>
            <person name="Berlin A."/>
            <person name="Bochicchio J."/>
            <person name="Borenstein D."/>
            <person name="Chapman S.B."/>
            <person name="Chen Z."/>
            <person name="Engels R."/>
            <person name="Freedman E."/>
            <person name="Gellesch M."/>
            <person name="Goldberg J."/>
            <person name="Griggs A."/>
            <person name="Gujja S."/>
            <person name="Heilman E."/>
            <person name="Heiman D."/>
            <person name="Hepburn T."/>
            <person name="Howarth C."/>
            <person name="Jen D."/>
            <person name="Larson L."/>
            <person name="Lewis B."/>
            <person name="Mehta T."/>
            <person name="Park D."/>
            <person name="Pearson M."/>
            <person name="Roberts A."/>
            <person name="Saif S."/>
            <person name="Shea T."/>
            <person name="Shenoy N."/>
            <person name="Sisk P."/>
            <person name="Stolte C."/>
            <person name="Sykes S."/>
            <person name="Thomson T."/>
            <person name="Walk T."/>
            <person name="White J."/>
            <person name="Yandava C."/>
            <person name="Sibley C.D."/>
            <person name="Field T.R."/>
            <person name="Grinwis M."/>
            <person name="Eshaghurshan C.S."/>
            <person name="Surette M.G."/>
            <person name="Haas B."/>
            <person name="Nusbaum C."/>
            <person name="Birren B."/>
        </authorList>
    </citation>
    <scope>NUCLEOTIDE SEQUENCE [LARGE SCALE GENOMIC DNA]</scope>
    <source>
        <strain evidence="3">ATCC 700633</strain>
    </source>
</reference>
<dbReference type="EMBL" id="ACRF02000013">
    <property type="protein sequence ID" value="EEW93518.1"/>
    <property type="molecule type" value="Genomic_DNA"/>
</dbReference>
<dbReference type="PANTHER" id="PTHR43022:SF1">
    <property type="entry name" value="PROTEIN SMF"/>
    <property type="match status" value="1"/>
</dbReference>
<feature type="domain" description="Smf/DprA SLOG" evidence="2">
    <location>
        <begin position="76"/>
        <end position="284"/>
    </location>
</feature>
<dbReference type="HOGENOM" id="CLU_029601_3_3_9"/>
<gene>
    <name evidence="3" type="ORF">HMPREF0446_00400</name>
</gene>
<dbReference type="NCBIfam" id="TIGR00732">
    <property type="entry name" value="dprA"/>
    <property type="match status" value="1"/>
</dbReference>
<protein>
    <submittedName>
        <fullName evidence="3">DNA protecting protein DprA</fullName>
    </submittedName>
</protein>
<evidence type="ECO:0000313" key="3">
    <source>
        <dbReference type="EMBL" id="EEW93518.1"/>
    </source>
</evidence>
<reference evidence="3" key="2">
    <citation type="submission" date="2011-10" db="EMBL/GenBank/DDBJ databases">
        <title>The Genome Sequence of Granulicatella elegans ATCC 700633.</title>
        <authorList>
            <consortium name="The Broad Institute Genome Sequencing Platform"/>
            <consortium name="The Broad Institute Genome Sequencing Center for Infectious Disease"/>
            <person name="Earl A."/>
            <person name="Ward D."/>
            <person name="Feldgarden M."/>
            <person name="Gevers D."/>
            <person name="Sibley C.D."/>
            <person name="Field T.R."/>
            <person name="Grinwis M."/>
            <person name="Eshaghurshan C.S."/>
            <person name="Surette M.G."/>
            <person name="Young S.K."/>
            <person name="Zeng Q."/>
            <person name="Gargeya S."/>
            <person name="Fitzgerald M."/>
            <person name="Haas B."/>
            <person name="Abouelleil A."/>
            <person name="Alvarado L."/>
            <person name="Arachchi H.M."/>
            <person name="Berlin A."/>
            <person name="Brown A."/>
            <person name="Chapman S.B."/>
            <person name="Chen Z."/>
            <person name="Dunbar C."/>
            <person name="Freedman E."/>
            <person name="Gearin G."/>
            <person name="Goldberg J."/>
            <person name="Griggs A."/>
            <person name="Gujja S."/>
            <person name="Heiman D."/>
            <person name="Howarth C."/>
            <person name="Larson L."/>
            <person name="Lui A."/>
            <person name="MacDonald P.J.P."/>
            <person name="Montmayeur A."/>
            <person name="Murphy C."/>
            <person name="Neiman D."/>
            <person name="Pearson M."/>
            <person name="Priest M."/>
            <person name="Roberts A."/>
            <person name="Saif S."/>
            <person name="Shea T."/>
            <person name="Shenoy N."/>
            <person name="Sisk P."/>
            <person name="Stolte C."/>
            <person name="Sykes S."/>
            <person name="Wortman J."/>
            <person name="Nusbaum C."/>
            <person name="Birren B."/>
        </authorList>
    </citation>
    <scope>NUCLEOTIDE SEQUENCE [LARGE SCALE GENOMIC DNA]</scope>
    <source>
        <strain evidence="3">ATCC 700633</strain>
    </source>
</reference>
<dbReference type="RefSeq" id="WP_006702674.1">
    <property type="nucleotide sequence ID" value="NZ_KI391971.1"/>
</dbReference>
<keyword evidence="4" id="KW-1185">Reference proteome</keyword>
<evidence type="ECO:0000256" key="1">
    <source>
        <dbReference type="ARBA" id="ARBA00006525"/>
    </source>
</evidence>
<evidence type="ECO:0000313" key="4">
    <source>
        <dbReference type="Proteomes" id="UP000002939"/>
    </source>
</evidence>
<dbReference type="OrthoDB" id="9785707at2"/>
<comment type="similarity">
    <text evidence="1">Belongs to the DprA/Smf family.</text>
</comment>
<dbReference type="Pfam" id="PF02481">
    <property type="entry name" value="DNA_processg_A"/>
    <property type="match status" value="1"/>
</dbReference>
<evidence type="ECO:0000259" key="2">
    <source>
        <dbReference type="Pfam" id="PF02481"/>
    </source>
</evidence>
<dbReference type="InterPro" id="IPR057666">
    <property type="entry name" value="DrpA_SLOG"/>
</dbReference>
<dbReference type="Gene3D" id="3.40.50.450">
    <property type="match status" value="1"/>
</dbReference>
<dbReference type="Proteomes" id="UP000002939">
    <property type="component" value="Unassembled WGS sequence"/>
</dbReference>
<sequence length="288" mass="32951">MEWTRRTLMIALAMRDKGSSQQRWELYQRLCQNEWTEGKFTLEAIHQELSIEELEWLRNTDFASLELQYRKENIHFLMYEDVLYPQRLKEIYLPPVVLFYKGRLELFNRLSIGIVGARNHTPYSKEALEYLLPDILERKVSIISGLARGVDSLAHQLTLDLKGKTIAVIGNGINICYPKENKALYDAIGRKGLILSEYPLDSPPLKFHFPYRNRIIAGLSHGLCVIEAKLHSGSLITANVALSENRQVFALPGNITSEYSKGTNELITAGAFPIRNANDILESLHYFP</sequence>
<proteinExistence type="inferred from homology"/>
<dbReference type="GO" id="GO:0009294">
    <property type="term" value="P:DNA-mediated transformation"/>
    <property type="evidence" value="ECO:0007669"/>
    <property type="project" value="InterPro"/>
</dbReference>
<dbReference type="SUPFAM" id="SSF102405">
    <property type="entry name" value="MCP/YpsA-like"/>
    <property type="match status" value="1"/>
</dbReference>
<accession>D0BKB5</accession>